<feature type="compositionally biased region" description="Low complexity" evidence="1">
    <location>
        <begin position="36"/>
        <end position="53"/>
    </location>
</feature>
<organism evidence="2 3">
    <name type="scientific">Saguinus oedipus</name>
    <name type="common">Cotton-top tamarin</name>
    <name type="synonym">Oedipomidas oedipus</name>
    <dbReference type="NCBI Taxonomy" id="9490"/>
    <lineage>
        <taxon>Eukaryota</taxon>
        <taxon>Metazoa</taxon>
        <taxon>Chordata</taxon>
        <taxon>Craniata</taxon>
        <taxon>Vertebrata</taxon>
        <taxon>Euteleostomi</taxon>
        <taxon>Mammalia</taxon>
        <taxon>Eutheria</taxon>
        <taxon>Euarchontoglires</taxon>
        <taxon>Primates</taxon>
        <taxon>Haplorrhini</taxon>
        <taxon>Platyrrhini</taxon>
        <taxon>Cebidae</taxon>
        <taxon>Callitrichinae</taxon>
        <taxon>Saguinus</taxon>
    </lineage>
</organism>
<accession>A0ABQ9VW21</accession>
<sequence length="53" mass="5176">PRGERAGGPGPTAAPLAAPPGPRGGFSPREARSGVAAGAVPRPRRALPADARP</sequence>
<proteinExistence type="predicted"/>
<name>A0ABQ9VW21_SAGOE</name>
<evidence type="ECO:0000256" key="1">
    <source>
        <dbReference type="SAM" id="MobiDB-lite"/>
    </source>
</evidence>
<feature type="region of interest" description="Disordered" evidence="1">
    <location>
        <begin position="1"/>
        <end position="53"/>
    </location>
</feature>
<dbReference type="Proteomes" id="UP001266305">
    <property type="component" value="Unassembled WGS sequence"/>
</dbReference>
<evidence type="ECO:0000313" key="2">
    <source>
        <dbReference type="EMBL" id="KAK2113581.1"/>
    </source>
</evidence>
<evidence type="ECO:0000313" key="3">
    <source>
        <dbReference type="Proteomes" id="UP001266305"/>
    </source>
</evidence>
<protein>
    <submittedName>
        <fullName evidence="2">Uncharacterized protein</fullName>
    </submittedName>
</protein>
<comment type="caution">
    <text evidence="2">The sequence shown here is derived from an EMBL/GenBank/DDBJ whole genome shotgun (WGS) entry which is preliminary data.</text>
</comment>
<feature type="non-terminal residue" evidence="2">
    <location>
        <position position="53"/>
    </location>
</feature>
<feature type="compositionally biased region" description="Gly residues" evidence="1">
    <location>
        <begin position="1"/>
        <end position="10"/>
    </location>
</feature>
<reference evidence="2 3" key="1">
    <citation type="submission" date="2023-05" db="EMBL/GenBank/DDBJ databases">
        <title>B98-5 Cell Line De Novo Hybrid Assembly: An Optical Mapping Approach.</title>
        <authorList>
            <person name="Kananen K."/>
            <person name="Auerbach J.A."/>
            <person name="Kautto E."/>
            <person name="Blachly J.S."/>
        </authorList>
    </citation>
    <scope>NUCLEOTIDE SEQUENCE [LARGE SCALE GENOMIC DNA]</scope>
    <source>
        <strain evidence="2">B95-8</strain>
        <tissue evidence="2">Cell line</tissue>
    </source>
</reference>
<feature type="non-terminal residue" evidence="2">
    <location>
        <position position="1"/>
    </location>
</feature>
<dbReference type="EMBL" id="JASSZA010000004">
    <property type="protein sequence ID" value="KAK2113581.1"/>
    <property type="molecule type" value="Genomic_DNA"/>
</dbReference>
<keyword evidence="3" id="KW-1185">Reference proteome</keyword>
<gene>
    <name evidence="2" type="ORF">P7K49_007847</name>
</gene>